<gene>
    <name evidence="2" type="ORF">AVEN_89402_1</name>
</gene>
<evidence type="ECO:0000313" key="2">
    <source>
        <dbReference type="EMBL" id="GBO29567.1"/>
    </source>
</evidence>
<name>A0A4Y2W0M1_ARAVE</name>
<dbReference type="Proteomes" id="UP000499080">
    <property type="component" value="Unassembled WGS sequence"/>
</dbReference>
<dbReference type="EMBL" id="BGPR01052735">
    <property type="protein sequence ID" value="GBO29567.1"/>
    <property type="molecule type" value="Genomic_DNA"/>
</dbReference>
<accession>A0A4Y2W0M1</accession>
<proteinExistence type="predicted"/>
<feature type="compositionally biased region" description="Polar residues" evidence="1">
    <location>
        <begin position="68"/>
        <end position="86"/>
    </location>
</feature>
<organism evidence="2 3">
    <name type="scientific">Araneus ventricosus</name>
    <name type="common">Orbweaver spider</name>
    <name type="synonym">Epeira ventricosa</name>
    <dbReference type="NCBI Taxonomy" id="182803"/>
    <lineage>
        <taxon>Eukaryota</taxon>
        <taxon>Metazoa</taxon>
        <taxon>Ecdysozoa</taxon>
        <taxon>Arthropoda</taxon>
        <taxon>Chelicerata</taxon>
        <taxon>Arachnida</taxon>
        <taxon>Araneae</taxon>
        <taxon>Araneomorphae</taxon>
        <taxon>Entelegynae</taxon>
        <taxon>Araneoidea</taxon>
        <taxon>Araneidae</taxon>
        <taxon>Araneus</taxon>
    </lineage>
</organism>
<evidence type="ECO:0000256" key="1">
    <source>
        <dbReference type="SAM" id="MobiDB-lite"/>
    </source>
</evidence>
<keyword evidence="3" id="KW-1185">Reference proteome</keyword>
<reference evidence="2 3" key="1">
    <citation type="journal article" date="2019" name="Sci. Rep.">
        <title>Orb-weaving spider Araneus ventricosus genome elucidates the spidroin gene catalogue.</title>
        <authorList>
            <person name="Kono N."/>
            <person name="Nakamura H."/>
            <person name="Ohtoshi R."/>
            <person name="Moran D.A.P."/>
            <person name="Shinohara A."/>
            <person name="Yoshida Y."/>
            <person name="Fujiwara M."/>
            <person name="Mori M."/>
            <person name="Tomita M."/>
            <person name="Arakawa K."/>
        </authorList>
    </citation>
    <scope>NUCLEOTIDE SEQUENCE [LARGE SCALE GENOMIC DNA]</scope>
</reference>
<comment type="caution">
    <text evidence="2">The sequence shown here is derived from an EMBL/GenBank/DDBJ whole genome shotgun (WGS) entry which is preliminary data.</text>
</comment>
<feature type="region of interest" description="Disordered" evidence="1">
    <location>
        <begin position="68"/>
        <end position="92"/>
    </location>
</feature>
<sequence>MLTPWSPGTYTPLSSSRYATDFRKVFRPRWPRSRLRGRRVPGNVFPRLWRIVQERRGRNIKFKQTLTPQFSEEPSGLRANNTQMGTSKPRDVLKNFEHRPESARKKDSDPCFETVLRNIRSKCPEELLFRRMPSTVLELC</sequence>
<protein>
    <submittedName>
        <fullName evidence="2">Uncharacterized protein</fullName>
    </submittedName>
</protein>
<dbReference type="AlphaFoldDB" id="A0A4Y2W0M1"/>
<evidence type="ECO:0000313" key="3">
    <source>
        <dbReference type="Proteomes" id="UP000499080"/>
    </source>
</evidence>